<dbReference type="GO" id="GO:0033065">
    <property type="term" value="C:Rad51C-XRCC3 complex"/>
    <property type="evidence" value="ECO:0007669"/>
    <property type="project" value="TreeGrafter"/>
</dbReference>
<dbReference type="GO" id="GO:0000722">
    <property type="term" value="P:telomere maintenance via recombination"/>
    <property type="evidence" value="ECO:0007669"/>
    <property type="project" value="TreeGrafter"/>
</dbReference>
<dbReference type="GO" id="GO:0000400">
    <property type="term" value="F:four-way junction DNA binding"/>
    <property type="evidence" value="ECO:0007669"/>
    <property type="project" value="TreeGrafter"/>
</dbReference>
<feature type="region of interest" description="Disordered" evidence="1">
    <location>
        <begin position="50"/>
        <end position="81"/>
    </location>
</feature>
<dbReference type="AlphaFoldDB" id="A0A1D3CTL6"/>
<accession>A0A1D3CTL6</accession>
<comment type="caution">
    <text evidence="2">The sequence shown here is derived from an EMBL/GenBank/DDBJ whole genome shotgun (WGS) entry which is preliminary data.</text>
</comment>
<keyword evidence="3" id="KW-1185">Reference proteome</keyword>
<dbReference type="SUPFAM" id="SSF52540">
    <property type="entry name" value="P-loop containing nucleoside triphosphate hydrolases"/>
    <property type="match status" value="1"/>
</dbReference>
<proteinExistence type="predicted"/>
<dbReference type="InParanoid" id="A0A1D3CTL6"/>
<dbReference type="VEuPathDB" id="ToxoDB:LOC34617777"/>
<evidence type="ECO:0000256" key="1">
    <source>
        <dbReference type="SAM" id="MobiDB-lite"/>
    </source>
</evidence>
<dbReference type="GO" id="GO:0045003">
    <property type="term" value="P:double-strand break repair via synthesis-dependent strand annealing"/>
    <property type="evidence" value="ECO:0007669"/>
    <property type="project" value="TreeGrafter"/>
</dbReference>
<dbReference type="EMBL" id="JROU02002018">
    <property type="protein sequence ID" value="OEH74525.1"/>
    <property type="molecule type" value="Genomic_DNA"/>
</dbReference>
<gene>
    <name evidence="2" type="ORF">cyc_00639</name>
</gene>
<dbReference type="Gene3D" id="3.40.50.300">
    <property type="entry name" value="P-loop containing nucleotide triphosphate hydrolases"/>
    <property type="match status" value="2"/>
</dbReference>
<organism evidence="2 3">
    <name type="scientific">Cyclospora cayetanensis</name>
    <dbReference type="NCBI Taxonomy" id="88456"/>
    <lineage>
        <taxon>Eukaryota</taxon>
        <taxon>Sar</taxon>
        <taxon>Alveolata</taxon>
        <taxon>Apicomplexa</taxon>
        <taxon>Conoidasida</taxon>
        <taxon>Coccidia</taxon>
        <taxon>Eucoccidiorida</taxon>
        <taxon>Eimeriorina</taxon>
        <taxon>Eimeriidae</taxon>
        <taxon>Cyclospora</taxon>
    </lineage>
</organism>
<name>A0A1D3CTL6_9EIME</name>
<dbReference type="Proteomes" id="UP000095192">
    <property type="component" value="Unassembled WGS sequence"/>
</dbReference>
<evidence type="ECO:0000313" key="2">
    <source>
        <dbReference type="EMBL" id="OEH74525.1"/>
    </source>
</evidence>
<dbReference type="PANTHER" id="PTHR46487:SF1">
    <property type="entry name" value="DNA REPAIR PROTEIN XRCC3"/>
    <property type="match status" value="1"/>
</dbReference>
<dbReference type="PANTHER" id="PTHR46487">
    <property type="entry name" value="DNA REPAIR PROTEIN XRCC3"/>
    <property type="match status" value="1"/>
</dbReference>
<dbReference type="GO" id="GO:0090656">
    <property type="term" value="P:t-circle formation"/>
    <property type="evidence" value="ECO:0007669"/>
    <property type="project" value="TreeGrafter"/>
</dbReference>
<dbReference type="InterPro" id="IPR027417">
    <property type="entry name" value="P-loop_NTPase"/>
</dbReference>
<feature type="compositionally biased region" description="Basic and acidic residues" evidence="1">
    <location>
        <begin position="58"/>
        <end position="70"/>
    </location>
</feature>
<dbReference type="GO" id="GO:0005657">
    <property type="term" value="C:replication fork"/>
    <property type="evidence" value="ECO:0007669"/>
    <property type="project" value="TreeGrafter"/>
</dbReference>
<sequence>MLGEICGAAGSGKTQFALSLAAECVLQQHLMQQQQQSLLANRASSFNSSSNAMGVVRKHQETENAKRCKLSDGQNHQQPHGWPIATEATASTGPPTELRAALGELWGSCLHYRLFLSRVSTHCTTEEAADMTDAPQRQQTYRPFGSMRYMHLLFAPHLAPSSTPFAVTEAGVIDV</sequence>
<dbReference type="GO" id="GO:0071140">
    <property type="term" value="P:resolution of mitotic recombination intermediates"/>
    <property type="evidence" value="ECO:0007669"/>
    <property type="project" value="TreeGrafter"/>
</dbReference>
<reference evidence="2 3" key="1">
    <citation type="journal article" date="2016" name="BMC Genomics">
        <title>Comparative genomics reveals Cyclospora cayetanensis possesses coccidia-like metabolism and invasion components but unique surface antigens.</title>
        <authorList>
            <person name="Liu S."/>
            <person name="Wang L."/>
            <person name="Zheng H."/>
            <person name="Xu Z."/>
            <person name="Roellig D.M."/>
            <person name="Li N."/>
            <person name="Frace M.A."/>
            <person name="Tang K."/>
            <person name="Arrowood M.J."/>
            <person name="Moss D.M."/>
            <person name="Zhang L."/>
            <person name="Feng Y."/>
            <person name="Xiao L."/>
        </authorList>
    </citation>
    <scope>NUCLEOTIDE SEQUENCE [LARGE SCALE GENOMIC DNA]</scope>
    <source>
        <strain evidence="2 3">CHN_HEN01</strain>
    </source>
</reference>
<evidence type="ECO:0000313" key="3">
    <source>
        <dbReference type="Proteomes" id="UP000095192"/>
    </source>
</evidence>
<protein>
    <submittedName>
        <fullName evidence="2">DNA repair protein reca</fullName>
    </submittedName>
</protein>
<dbReference type="VEuPathDB" id="ToxoDB:cyc_00639"/>